<feature type="region of interest" description="Disordered" evidence="6">
    <location>
        <begin position="1"/>
        <end position="52"/>
    </location>
</feature>
<dbReference type="AlphaFoldDB" id="A0A316VI47"/>
<keyword evidence="4" id="KW-0131">Cell cycle</keyword>
<evidence type="ECO:0000256" key="2">
    <source>
        <dbReference type="ARBA" id="ARBA00022880"/>
    </source>
</evidence>
<feature type="region of interest" description="Disordered" evidence="6">
    <location>
        <begin position="327"/>
        <end position="368"/>
    </location>
</feature>
<feature type="compositionally biased region" description="Polar residues" evidence="6">
    <location>
        <begin position="327"/>
        <end position="351"/>
    </location>
</feature>
<evidence type="ECO:0000256" key="3">
    <source>
        <dbReference type="ARBA" id="ARBA00023242"/>
    </source>
</evidence>
<organism evidence="8 9">
    <name type="scientific">Meira miltonrushii</name>
    <dbReference type="NCBI Taxonomy" id="1280837"/>
    <lineage>
        <taxon>Eukaryota</taxon>
        <taxon>Fungi</taxon>
        <taxon>Dikarya</taxon>
        <taxon>Basidiomycota</taxon>
        <taxon>Ustilaginomycotina</taxon>
        <taxon>Exobasidiomycetes</taxon>
        <taxon>Exobasidiales</taxon>
        <taxon>Brachybasidiaceae</taxon>
        <taxon>Meira</taxon>
    </lineage>
</organism>
<feature type="compositionally biased region" description="Acidic residues" evidence="6">
    <location>
        <begin position="34"/>
        <end position="51"/>
    </location>
</feature>
<dbReference type="GO" id="GO:0043111">
    <property type="term" value="P:replication fork arrest"/>
    <property type="evidence" value="ECO:0007669"/>
    <property type="project" value="TreeGrafter"/>
</dbReference>
<comment type="subcellular location">
    <subcellularLocation>
        <location evidence="1">Nucleus</location>
    </subcellularLocation>
</comment>
<protein>
    <recommendedName>
        <fullName evidence="7">Timeless N-terminal domain-containing protein</fullName>
    </recommendedName>
</protein>
<accession>A0A316VI47</accession>
<dbReference type="InParanoid" id="A0A316VI47"/>
<reference evidence="8 9" key="1">
    <citation type="journal article" date="2018" name="Mol. Biol. Evol.">
        <title>Broad Genomic Sampling Reveals a Smut Pathogenic Ancestry of the Fungal Clade Ustilaginomycotina.</title>
        <authorList>
            <person name="Kijpornyongpan T."/>
            <person name="Mondo S.J."/>
            <person name="Barry K."/>
            <person name="Sandor L."/>
            <person name="Lee J."/>
            <person name="Lipzen A."/>
            <person name="Pangilinan J."/>
            <person name="LaButti K."/>
            <person name="Hainaut M."/>
            <person name="Henrissat B."/>
            <person name="Grigoriev I.V."/>
            <person name="Spatafora J.W."/>
            <person name="Aime M.C."/>
        </authorList>
    </citation>
    <scope>NUCLEOTIDE SEQUENCE [LARGE SCALE GENOMIC DNA]</scope>
    <source>
        <strain evidence="8 9">MCA 3882</strain>
    </source>
</reference>
<dbReference type="GO" id="GO:0006281">
    <property type="term" value="P:DNA repair"/>
    <property type="evidence" value="ECO:0007669"/>
    <property type="project" value="TreeGrafter"/>
</dbReference>
<keyword evidence="3" id="KW-0539">Nucleus</keyword>
<dbReference type="GO" id="GO:0031298">
    <property type="term" value="C:replication fork protection complex"/>
    <property type="evidence" value="ECO:0007669"/>
    <property type="project" value="TreeGrafter"/>
</dbReference>
<feature type="region of interest" description="Disordered" evidence="6">
    <location>
        <begin position="1045"/>
        <end position="1180"/>
    </location>
</feature>
<keyword evidence="9" id="KW-1185">Reference proteome</keyword>
<evidence type="ECO:0000313" key="8">
    <source>
        <dbReference type="EMBL" id="PWN35185.1"/>
    </source>
</evidence>
<keyword evidence="5" id="KW-0175">Coiled coil</keyword>
<dbReference type="InterPro" id="IPR006906">
    <property type="entry name" value="Timeless_N"/>
</dbReference>
<feature type="region of interest" description="Disordered" evidence="6">
    <location>
        <begin position="655"/>
        <end position="678"/>
    </location>
</feature>
<feature type="compositionally biased region" description="Basic and acidic residues" evidence="6">
    <location>
        <begin position="1"/>
        <end position="10"/>
    </location>
</feature>
<evidence type="ECO:0000313" key="9">
    <source>
        <dbReference type="Proteomes" id="UP000245771"/>
    </source>
</evidence>
<gene>
    <name evidence="8" type="ORF">FA14DRAFT_160443</name>
</gene>
<evidence type="ECO:0000256" key="6">
    <source>
        <dbReference type="SAM" id="MobiDB-lite"/>
    </source>
</evidence>
<dbReference type="InterPro" id="IPR044998">
    <property type="entry name" value="Timeless"/>
</dbReference>
<feature type="region of interest" description="Disordered" evidence="6">
    <location>
        <begin position="873"/>
        <end position="896"/>
    </location>
</feature>
<dbReference type="OrthoDB" id="310853at2759"/>
<evidence type="ECO:0000256" key="5">
    <source>
        <dbReference type="SAM" id="Coils"/>
    </source>
</evidence>
<feature type="region of interest" description="Disordered" evidence="6">
    <location>
        <begin position="502"/>
        <end position="521"/>
    </location>
</feature>
<dbReference type="EMBL" id="KZ819603">
    <property type="protein sequence ID" value="PWN35185.1"/>
    <property type="molecule type" value="Genomic_DNA"/>
</dbReference>
<dbReference type="STRING" id="1280837.A0A316VI47"/>
<dbReference type="GO" id="GO:0000076">
    <property type="term" value="P:DNA replication checkpoint signaling"/>
    <property type="evidence" value="ECO:0007669"/>
    <property type="project" value="TreeGrafter"/>
</dbReference>
<proteinExistence type="predicted"/>
<evidence type="ECO:0000256" key="1">
    <source>
        <dbReference type="ARBA" id="ARBA00004123"/>
    </source>
</evidence>
<dbReference type="Pfam" id="PF04821">
    <property type="entry name" value="TIMELESS"/>
    <property type="match status" value="1"/>
</dbReference>
<dbReference type="GeneID" id="37020459"/>
<name>A0A316VI47_9BASI</name>
<feature type="coiled-coil region" evidence="5">
    <location>
        <begin position="387"/>
        <end position="418"/>
    </location>
</feature>
<dbReference type="PANTHER" id="PTHR22940">
    <property type="entry name" value="TIMEOUT/TIMELESS-2"/>
    <property type="match status" value="1"/>
</dbReference>
<dbReference type="Proteomes" id="UP000245771">
    <property type="component" value="Unassembled WGS sequence"/>
</dbReference>
<dbReference type="FunCoup" id="A0A316VI47">
    <property type="interactions" value="81"/>
</dbReference>
<feature type="domain" description="Timeless N-terminal" evidence="7">
    <location>
        <begin position="85"/>
        <end position="377"/>
    </location>
</feature>
<dbReference type="RefSeq" id="XP_025355487.1">
    <property type="nucleotide sequence ID" value="XM_025498678.1"/>
</dbReference>
<dbReference type="PANTHER" id="PTHR22940:SF4">
    <property type="entry name" value="PROTEIN TIMELESS HOMOLOG"/>
    <property type="match status" value="1"/>
</dbReference>
<keyword evidence="2" id="KW-0236">DNA replication inhibitor</keyword>
<evidence type="ECO:0000256" key="4">
    <source>
        <dbReference type="ARBA" id="ARBA00023306"/>
    </source>
</evidence>
<evidence type="ECO:0000259" key="7">
    <source>
        <dbReference type="Pfam" id="PF04821"/>
    </source>
</evidence>
<sequence length="1200" mass="136884">MSSSRDRSVGLDEDLDGYASESEGDSISLASRDTDDESDRDDSESEAEEISDEHYAAIRSTVIDITTALGGLEEDIDEDGNIRKVYAIGDECLRCLRDLRTLLHQDEDDTTRVIPMIFSEVNVIQRGLLPLLLKAADMGERGSKIALACTDLITTLTWPIDMAAEIQAAINKDDNSAAVPDYRRFQSVLVSYKASILRSRSGETGSSNRSVLSTIMLHILLPAISKPRHKRTEREIGTISMCLHLFRNLLAIPDPEATSLSGSELIALSNLQNDLLVELKSSHILETLLMLASNAQSRDFEAWNIVTAECVYHMYSSALPEQLIQNNQTHIPGPSTSSTSRQNTSLQNSLKAESRLKSSEILSSGTSRHSRYSTTINFKDAEGAVRIARTQRALRKTKEELQLQYKEKKQKRKIQRKRALDEVGASSPRRSWTLAAKAVVSEWAKNFVQMGFEPLIRSVVKDIRSESFKAGDIAQTRTKMMRISNFFLEYFFLQKAQEDRKRQATRQRSSENEAAPAEDEDEAVEWTFDLIDYWLEPWALKMAWMRANTARDDKTWLEFATAVKLWTTLLKLVEMLSKSPNREDTEMAEGILAMHFYDELALDAAKAVTKSYGNQSFRCLEAILDFAHVMPKALERYSKDKENLFVKIKKQAKKRAEKDQGAGENDNAPTNAEEEEQEMRQVVESKIKERKFEFERFQSHLSSSQLIEACFTYLARWLDVTERVEEHMSGVIHVLHRLAIKANNLRLFFPYEKRLAIKKIQKDAAFWQYLQSNAPKIVPDAQKLFKYILDKFERLDETEKGYWAEGMKAPKPVKVFKMPTEIEIIESKGQAEDIKIAVGILMEADKLPAVMWVKSHLEESLRSKLAIVDEVREDGDAQQESQSEHDSDEERERPDKALERASELFHDHQMSYFDDNELRDDASKRPEVKLLCRLVNLRSNEDDDHHWVWTVPATHMPEELKTQITFIEQGMNGELRDEPWATLVRRVRKQTRITRTVVNEFGEEEQVYVPRQRAPRKDTRPNTFVDDLIEDSDEEIEAAERMLAQQRMQEARRDNIDSDDDEANLSTLDDAASPLQNRIRSSDRSSRSSSVTGSSVHNDASPQKVSPARKKRTLGSLRRSQPSNDLFFGFQDSEEEEDSQQESPKRLKGVHTSSPGRPDSEMEVAGDGDRSNAALEEAQLSYDPTIRKRRALIVDSDDDE</sequence>
<feature type="compositionally biased region" description="Basic and acidic residues" evidence="6">
    <location>
        <begin position="882"/>
        <end position="896"/>
    </location>
</feature>
<dbReference type="GO" id="GO:0003677">
    <property type="term" value="F:DNA binding"/>
    <property type="evidence" value="ECO:0007669"/>
    <property type="project" value="TreeGrafter"/>
</dbReference>